<dbReference type="GO" id="GO:0016747">
    <property type="term" value="F:acyltransferase activity, transferring groups other than amino-acyl groups"/>
    <property type="evidence" value="ECO:0007669"/>
    <property type="project" value="InterPro"/>
</dbReference>
<evidence type="ECO:0000313" key="3">
    <source>
        <dbReference type="Proteomes" id="UP000187059"/>
    </source>
</evidence>
<dbReference type="Proteomes" id="UP000187059">
    <property type="component" value="Chromosome"/>
</dbReference>
<dbReference type="OrthoDB" id="8593648at2"/>
<feature type="domain" description="N-acetyltransferase" evidence="1">
    <location>
        <begin position="2"/>
        <end position="201"/>
    </location>
</feature>
<dbReference type="Gene3D" id="3.40.630.30">
    <property type="match status" value="1"/>
</dbReference>
<evidence type="ECO:0000313" key="2">
    <source>
        <dbReference type="EMBL" id="APZ53311.1"/>
    </source>
</evidence>
<keyword evidence="3" id="KW-1185">Reference proteome</keyword>
<dbReference type="PANTHER" id="PTHR13170">
    <property type="entry name" value="O-GLCNACASE"/>
    <property type="match status" value="1"/>
</dbReference>
<proteinExistence type="predicted"/>
<dbReference type="EMBL" id="CP015093">
    <property type="protein sequence ID" value="APZ53311.1"/>
    <property type="molecule type" value="Genomic_DNA"/>
</dbReference>
<organism evidence="2 3">
    <name type="scientific">Salipiger abyssi</name>
    <dbReference type="NCBI Taxonomy" id="1250539"/>
    <lineage>
        <taxon>Bacteria</taxon>
        <taxon>Pseudomonadati</taxon>
        <taxon>Pseudomonadota</taxon>
        <taxon>Alphaproteobacteria</taxon>
        <taxon>Rhodobacterales</taxon>
        <taxon>Roseobacteraceae</taxon>
        <taxon>Salipiger</taxon>
    </lineage>
</organism>
<evidence type="ECO:0000259" key="1">
    <source>
        <dbReference type="PROSITE" id="PS51186"/>
    </source>
</evidence>
<reference evidence="2 3" key="1">
    <citation type="submission" date="2016-04" db="EMBL/GenBank/DDBJ databases">
        <title>Deep-sea bacteria in the southern Pacific.</title>
        <authorList>
            <person name="Tang K."/>
        </authorList>
    </citation>
    <scope>NUCLEOTIDE SEQUENCE [LARGE SCALE GENOMIC DNA]</scope>
    <source>
        <strain evidence="2 3">JLT2014</strain>
    </source>
</reference>
<name>A0A1P8UV82_9RHOB</name>
<accession>A0A1P8UV82</accession>
<protein>
    <submittedName>
        <fullName evidence="2">Acetyltransferase (GNAT) family protein</fullName>
    </submittedName>
</protein>
<dbReference type="STRING" id="1250539.Ga0080574_TMP2977"/>
<dbReference type="RefSeq" id="WP_076701149.1">
    <property type="nucleotide sequence ID" value="NZ_CP015093.1"/>
</dbReference>
<dbReference type="InterPro" id="IPR000182">
    <property type="entry name" value="GNAT_dom"/>
</dbReference>
<dbReference type="PROSITE" id="PS51186">
    <property type="entry name" value="GNAT"/>
    <property type="match status" value="1"/>
</dbReference>
<gene>
    <name evidence="2" type="ORF">Ga0080574_TMP2977</name>
</gene>
<keyword evidence="2" id="KW-0808">Transferase</keyword>
<sequence>MTRIRPVRPEDIDALYAISLATGFEGGDASHLYDDPALMGHIYSAPYAALCPELALVVEDDAGVAGFVVGTADTLGWQERLERDWWPALRRRYPDPAEFPAPERTPDQRRAFMIHHPEAPPVTVTDHYPAHLHMNLLPRLQGAGLGTRLFADWRRLAEAQRAGGVHVGVNRANARALGFWRKMGFRDLGYAEGRTLWMGRE</sequence>
<dbReference type="SUPFAM" id="SSF55729">
    <property type="entry name" value="Acyl-CoA N-acyltransferases (Nat)"/>
    <property type="match status" value="1"/>
</dbReference>
<dbReference type="InterPro" id="IPR016181">
    <property type="entry name" value="Acyl_CoA_acyltransferase"/>
</dbReference>
<dbReference type="InterPro" id="IPR051822">
    <property type="entry name" value="Glycosyl_Hydrolase_84"/>
</dbReference>
<dbReference type="PANTHER" id="PTHR13170:SF16">
    <property type="entry name" value="PROTEIN O-GLCNACASE"/>
    <property type="match status" value="1"/>
</dbReference>
<dbReference type="KEGG" id="paby:Ga0080574_TMP2977"/>
<dbReference type="AlphaFoldDB" id="A0A1P8UV82"/>